<reference evidence="1" key="1">
    <citation type="submission" date="2020-08" db="EMBL/GenBank/DDBJ databases">
        <title>Multicomponent nature underlies the extraordinary mechanical properties of spider dragline silk.</title>
        <authorList>
            <person name="Kono N."/>
            <person name="Nakamura H."/>
            <person name="Mori M."/>
            <person name="Yoshida Y."/>
            <person name="Ohtoshi R."/>
            <person name="Malay A.D."/>
            <person name="Moran D.A.P."/>
            <person name="Tomita M."/>
            <person name="Numata K."/>
            <person name="Arakawa K."/>
        </authorList>
    </citation>
    <scope>NUCLEOTIDE SEQUENCE</scope>
</reference>
<sequence>MCKGFDLPVKLVASKDSKMWVAKEESQNRKKLAVPKVYSKTVLMFCETLDIDPELSHSTKREYNLENQLKLVKPHTHTHTSDSTLKHDFKNL</sequence>
<organism evidence="1 2">
    <name type="scientific">Trichonephila inaurata madagascariensis</name>
    <dbReference type="NCBI Taxonomy" id="2747483"/>
    <lineage>
        <taxon>Eukaryota</taxon>
        <taxon>Metazoa</taxon>
        <taxon>Ecdysozoa</taxon>
        <taxon>Arthropoda</taxon>
        <taxon>Chelicerata</taxon>
        <taxon>Arachnida</taxon>
        <taxon>Araneae</taxon>
        <taxon>Araneomorphae</taxon>
        <taxon>Entelegynae</taxon>
        <taxon>Araneoidea</taxon>
        <taxon>Nephilidae</taxon>
        <taxon>Trichonephila</taxon>
        <taxon>Trichonephila inaurata</taxon>
    </lineage>
</organism>
<dbReference type="Proteomes" id="UP000886998">
    <property type="component" value="Unassembled WGS sequence"/>
</dbReference>
<proteinExistence type="predicted"/>
<keyword evidence="2" id="KW-1185">Reference proteome</keyword>
<name>A0A8X6XTP0_9ARAC</name>
<gene>
    <name evidence="1" type="ORF">TNIN_22561</name>
</gene>
<evidence type="ECO:0000313" key="2">
    <source>
        <dbReference type="Proteomes" id="UP000886998"/>
    </source>
</evidence>
<dbReference type="AlphaFoldDB" id="A0A8X6XTP0"/>
<evidence type="ECO:0000313" key="1">
    <source>
        <dbReference type="EMBL" id="GFY59334.1"/>
    </source>
</evidence>
<dbReference type="EMBL" id="BMAV01012579">
    <property type="protein sequence ID" value="GFY59334.1"/>
    <property type="molecule type" value="Genomic_DNA"/>
</dbReference>
<protein>
    <submittedName>
        <fullName evidence="1">Uncharacterized protein</fullName>
    </submittedName>
</protein>
<comment type="caution">
    <text evidence="1">The sequence shown here is derived from an EMBL/GenBank/DDBJ whole genome shotgun (WGS) entry which is preliminary data.</text>
</comment>
<accession>A0A8X6XTP0</accession>